<dbReference type="EMBL" id="QEVW01000009">
    <property type="protein sequence ID" value="RAW14508.1"/>
    <property type="molecule type" value="Genomic_DNA"/>
</dbReference>
<protein>
    <submittedName>
        <fullName evidence="2">Uncharacterized protein</fullName>
    </submittedName>
</protein>
<gene>
    <name evidence="2" type="ORF">DC345_16305</name>
</gene>
<accession>A0A329QUX9</accession>
<name>A0A329QUX9_9BACL</name>
<dbReference type="Proteomes" id="UP000250642">
    <property type="component" value="Unassembled WGS sequence"/>
</dbReference>
<keyword evidence="1" id="KW-0812">Transmembrane</keyword>
<dbReference type="RefSeq" id="WP_113053967.1">
    <property type="nucleotide sequence ID" value="NZ_QEVW01000009.1"/>
</dbReference>
<evidence type="ECO:0000313" key="2">
    <source>
        <dbReference type="EMBL" id="RAW14508.1"/>
    </source>
</evidence>
<comment type="caution">
    <text evidence="2">The sequence shown here is derived from an EMBL/GenBank/DDBJ whole genome shotgun (WGS) entry which is preliminary data.</text>
</comment>
<keyword evidence="1" id="KW-0472">Membrane</keyword>
<dbReference type="AlphaFoldDB" id="A0A329QUX9"/>
<feature type="transmembrane region" description="Helical" evidence="1">
    <location>
        <begin position="7"/>
        <end position="29"/>
    </location>
</feature>
<organism evidence="2 3">
    <name type="scientific">Paenibacillus taichungensis</name>
    <dbReference type="NCBI Taxonomy" id="484184"/>
    <lineage>
        <taxon>Bacteria</taxon>
        <taxon>Bacillati</taxon>
        <taxon>Bacillota</taxon>
        <taxon>Bacilli</taxon>
        <taxon>Bacillales</taxon>
        <taxon>Paenibacillaceae</taxon>
        <taxon>Paenibacillus</taxon>
    </lineage>
</organism>
<keyword evidence="1" id="KW-1133">Transmembrane helix</keyword>
<feature type="transmembrane region" description="Helical" evidence="1">
    <location>
        <begin position="49"/>
        <end position="67"/>
    </location>
</feature>
<proteinExistence type="predicted"/>
<reference evidence="2 3" key="1">
    <citation type="submission" date="2018-04" db="EMBL/GenBank/DDBJ databases">
        <title>Paenibacillus taichungensis Genome sequencing and assembly.</title>
        <authorList>
            <person name="Xu J."/>
            <person name="Rensing C."/>
            <person name="Mazhar H.S."/>
        </authorList>
    </citation>
    <scope>NUCLEOTIDE SEQUENCE [LARGE SCALE GENOMIC DNA]</scope>
    <source>
        <strain evidence="2 3">NC1</strain>
    </source>
</reference>
<evidence type="ECO:0000313" key="3">
    <source>
        <dbReference type="Proteomes" id="UP000250642"/>
    </source>
</evidence>
<sequence length="80" mass="8831">MSRRSIGLGLIIASSLFIGLNLISNSILMSGTDEYQMLQIISTEFTSKIGIVLGLILFVLGLVYLIIAEVFKNSKREDHD</sequence>
<evidence type="ECO:0000256" key="1">
    <source>
        <dbReference type="SAM" id="Phobius"/>
    </source>
</evidence>